<reference evidence="2 3" key="1">
    <citation type="submission" date="2019-02" db="EMBL/GenBank/DDBJ databases">
        <title>Deep-cultivation of Planctomycetes and their phenomic and genomic characterization uncovers novel biology.</title>
        <authorList>
            <person name="Wiegand S."/>
            <person name="Jogler M."/>
            <person name="Boedeker C."/>
            <person name="Pinto D."/>
            <person name="Vollmers J."/>
            <person name="Rivas-Marin E."/>
            <person name="Kohn T."/>
            <person name="Peeters S.H."/>
            <person name="Heuer A."/>
            <person name="Rast P."/>
            <person name="Oberbeckmann S."/>
            <person name="Bunk B."/>
            <person name="Jeske O."/>
            <person name="Meyerdierks A."/>
            <person name="Storesund J.E."/>
            <person name="Kallscheuer N."/>
            <person name="Luecker S."/>
            <person name="Lage O.M."/>
            <person name="Pohl T."/>
            <person name="Merkel B.J."/>
            <person name="Hornburger P."/>
            <person name="Mueller R.-W."/>
            <person name="Bruemmer F."/>
            <person name="Labrenz M."/>
            <person name="Spormann A.M."/>
            <person name="Op Den Camp H."/>
            <person name="Overmann J."/>
            <person name="Amann R."/>
            <person name="Jetten M.S.M."/>
            <person name="Mascher T."/>
            <person name="Medema M.H."/>
            <person name="Devos D.P."/>
            <person name="Kaster A.-K."/>
            <person name="Ovreas L."/>
            <person name="Rohde M."/>
            <person name="Galperin M.Y."/>
            <person name="Jogler C."/>
        </authorList>
    </citation>
    <scope>NUCLEOTIDE SEQUENCE [LARGE SCALE GENOMIC DNA]</scope>
    <source>
        <strain evidence="2 3">Pla123a</strain>
    </source>
</reference>
<dbReference type="Proteomes" id="UP000318478">
    <property type="component" value="Unassembled WGS sequence"/>
</dbReference>
<dbReference type="OrthoDB" id="9823916at2"/>
<feature type="transmembrane region" description="Helical" evidence="1">
    <location>
        <begin position="114"/>
        <end position="135"/>
    </location>
</feature>
<keyword evidence="3" id="KW-1185">Reference proteome</keyword>
<comment type="caution">
    <text evidence="2">The sequence shown here is derived from an EMBL/GenBank/DDBJ whole genome shotgun (WGS) entry which is preliminary data.</text>
</comment>
<gene>
    <name evidence="2" type="ORF">Pla123a_33620</name>
</gene>
<organism evidence="2 3">
    <name type="scientific">Posidoniimonas polymericola</name>
    <dbReference type="NCBI Taxonomy" id="2528002"/>
    <lineage>
        <taxon>Bacteria</taxon>
        <taxon>Pseudomonadati</taxon>
        <taxon>Planctomycetota</taxon>
        <taxon>Planctomycetia</taxon>
        <taxon>Pirellulales</taxon>
        <taxon>Lacipirellulaceae</taxon>
        <taxon>Posidoniimonas</taxon>
    </lineage>
</organism>
<dbReference type="RefSeq" id="WP_146588992.1">
    <property type="nucleotide sequence ID" value="NZ_SJPO01000008.1"/>
</dbReference>
<evidence type="ECO:0000313" key="3">
    <source>
        <dbReference type="Proteomes" id="UP000318478"/>
    </source>
</evidence>
<proteinExistence type="predicted"/>
<feature type="transmembrane region" description="Helical" evidence="1">
    <location>
        <begin position="31"/>
        <end position="53"/>
    </location>
</feature>
<dbReference type="AlphaFoldDB" id="A0A5C5YH67"/>
<keyword evidence="1" id="KW-0812">Transmembrane</keyword>
<keyword evidence="1" id="KW-1133">Transmembrane helix</keyword>
<feature type="transmembrane region" description="Helical" evidence="1">
    <location>
        <begin position="141"/>
        <end position="161"/>
    </location>
</feature>
<feature type="transmembrane region" description="Helical" evidence="1">
    <location>
        <begin position="219"/>
        <end position="241"/>
    </location>
</feature>
<sequence>MSYEQPRPSARRLAQLERRPRRLQDVNWREIHSAIAFAGAAYVPVAVAARLWGGRFEATPLGLLSPQSVWGEALTVVGLAGLGYFWFALVGAMVLGMVALVFALSGTPVRQDWLAGFIAGGAAVTGVLPISAGVVDDPHDFFWGPVVAVMMIQPVATYLATRELKQFVRESFWSADAQITAARRSLNLQISLAAMFGVMSVASFVMGLLRVSGLLDVPVARVLLGGVLVAVLLLPVSVWVSHRLLGRRFPMPAPARGVEEAPASPFD</sequence>
<dbReference type="EMBL" id="SJPO01000008">
    <property type="protein sequence ID" value="TWT74538.1"/>
    <property type="molecule type" value="Genomic_DNA"/>
</dbReference>
<protein>
    <submittedName>
        <fullName evidence="2">Uncharacterized protein</fullName>
    </submittedName>
</protein>
<evidence type="ECO:0000313" key="2">
    <source>
        <dbReference type="EMBL" id="TWT74538.1"/>
    </source>
</evidence>
<name>A0A5C5YH67_9BACT</name>
<feature type="transmembrane region" description="Helical" evidence="1">
    <location>
        <begin position="192"/>
        <end position="213"/>
    </location>
</feature>
<feature type="transmembrane region" description="Helical" evidence="1">
    <location>
        <begin position="73"/>
        <end position="102"/>
    </location>
</feature>
<accession>A0A5C5YH67</accession>
<evidence type="ECO:0000256" key="1">
    <source>
        <dbReference type="SAM" id="Phobius"/>
    </source>
</evidence>
<keyword evidence="1" id="KW-0472">Membrane</keyword>